<dbReference type="Proteomes" id="UP000014728">
    <property type="component" value="Segment"/>
</dbReference>
<dbReference type="KEGG" id="vg:16797159"/>
<gene>
    <name evidence="1" type="ORF">Phi18:3_gp033</name>
</gene>
<reference evidence="2" key="2">
    <citation type="submission" date="2013-03" db="EMBL/GenBank/DDBJ databases">
        <title>The Cellulophaga phages: a novel, diverse, and globally ubiquitous model system.</title>
        <authorList>
            <person name="Holmfeldt K."/>
            <person name="Solonenko N."/>
            <person name="Shah M."/>
            <person name="Corrier K."/>
            <person name="Riemann L."/>
            <person name="VerBerkmoes N.C."/>
            <person name="Sullivan M.B."/>
        </authorList>
    </citation>
    <scope>NUCLEOTIDE SEQUENCE [LARGE SCALE GENOMIC DNA]</scope>
</reference>
<reference evidence="1 2" key="1">
    <citation type="journal article" date="2013" name="Proc. Natl. Acad. Sci. U.S.A.">
        <title>Twelve previously unknown phage genera are ubiquitous in global oceans.</title>
        <authorList>
            <person name="Holmfeldt K."/>
            <person name="Solonenko N."/>
            <person name="Shah M."/>
            <person name="Corrier K."/>
            <person name="Riemann L."/>
            <person name="Verberkmoes N.C."/>
            <person name="Sullivan M.B."/>
        </authorList>
    </citation>
    <scope>NUCLEOTIDE SEQUENCE [LARGE SCALE GENOMIC DNA]</scope>
    <source>
        <strain evidence="1">Phi18:3</strain>
    </source>
</reference>
<protein>
    <submittedName>
        <fullName evidence="1">Uncharacterized protein</fullName>
    </submittedName>
</protein>
<name>S0A191_9CAUD</name>
<dbReference type="RefSeq" id="YP_008241226.1">
    <property type="nucleotide sequence ID" value="NC_021794.1"/>
</dbReference>
<dbReference type="EMBL" id="KC821620">
    <property type="protein sequence ID" value="AGO48545.1"/>
    <property type="molecule type" value="Genomic_DNA"/>
</dbReference>
<evidence type="ECO:0000313" key="1">
    <source>
        <dbReference type="EMBL" id="AGO48545.1"/>
    </source>
</evidence>
<dbReference type="GeneID" id="16797159"/>
<proteinExistence type="predicted"/>
<accession>S0A191</accession>
<keyword evidence="2" id="KW-1185">Reference proteome</keyword>
<organism evidence="1 2">
    <name type="scientific">Cellulophaga phage phi18:3</name>
    <dbReference type="NCBI Taxonomy" id="1327983"/>
    <lineage>
        <taxon>Viruses</taxon>
        <taxon>Duplodnaviria</taxon>
        <taxon>Heunggongvirae</taxon>
        <taxon>Uroviricota</taxon>
        <taxon>Caudoviricetes</taxon>
        <taxon>Pachyviridae</taxon>
        <taxon>Baltivirus</taxon>
        <taxon>Baltivirus phi18tres</taxon>
    </lineage>
</organism>
<sequence>MNNGYRNCNTYNHNSERPFLLLLTLKCMASCVNIN</sequence>
<evidence type="ECO:0000313" key="2">
    <source>
        <dbReference type="Proteomes" id="UP000014728"/>
    </source>
</evidence>